<evidence type="ECO:0000256" key="1">
    <source>
        <dbReference type="SAM" id="Phobius"/>
    </source>
</evidence>
<evidence type="ECO:0000313" key="2">
    <source>
        <dbReference type="EMBL" id="EEP69336.1"/>
    </source>
</evidence>
<name>C4GGI1_9NEIS</name>
<evidence type="ECO:0000313" key="3">
    <source>
        <dbReference type="Proteomes" id="UP000003009"/>
    </source>
</evidence>
<keyword evidence="1" id="KW-0812">Transmembrane</keyword>
<feature type="transmembrane region" description="Helical" evidence="1">
    <location>
        <begin position="6"/>
        <end position="23"/>
    </location>
</feature>
<feature type="transmembrane region" description="Helical" evidence="1">
    <location>
        <begin position="35"/>
        <end position="53"/>
    </location>
</feature>
<keyword evidence="3" id="KW-1185">Reference proteome</keyword>
<dbReference type="OrthoDB" id="6455699at2"/>
<gene>
    <name evidence="2" type="ORF">GCWU000324_01249</name>
</gene>
<comment type="caution">
    <text evidence="2">The sequence shown here is derived from an EMBL/GenBank/DDBJ whole genome shotgun (WGS) entry which is preliminary data.</text>
</comment>
<dbReference type="Proteomes" id="UP000003009">
    <property type="component" value="Unassembled WGS sequence"/>
</dbReference>
<dbReference type="InterPro" id="IPR008473">
    <property type="entry name" value="Phage_holin_3_7"/>
</dbReference>
<dbReference type="EMBL" id="ACJW02000002">
    <property type="protein sequence ID" value="EEP69336.1"/>
    <property type="molecule type" value="Genomic_DNA"/>
</dbReference>
<dbReference type="Pfam" id="PF05449">
    <property type="entry name" value="Phage_holin_3_7"/>
    <property type="match status" value="1"/>
</dbReference>
<feature type="transmembrane region" description="Helical" evidence="1">
    <location>
        <begin position="59"/>
        <end position="78"/>
    </location>
</feature>
<proteinExistence type="predicted"/>
<sequence>MTNLQNNAIIALSLAAAISLLLFDSRHKTHKPISALIAWLLFIQMSAIFLAVLAKSQALLNWLLIANLALQTGSILYARGNVSRIYHPKKATHEQQQL</sequence>
<keyword evidence="1" id="KW-0472">Membrane</keyword>
<keyword evidence="1" id="KW-1133">Transmembrane helix</keyword>
<reference evidence="2" key="1">
    <citation type="submission" date="2009-04" db="EMBL/GenBank/DDBJ databases">
        <authorList>
            <person name="Weinstock G."/>
            <person name="Sodergren E."/>
            <person name="Clifton S."/>
            <person name="Fulton L."/>
            <person name="Fulton B."/>
            <person name="Courtney L."/>
            <person name="Fronick C."/>
            <person name="Harrison M."/>
            <person name="Strong C."/>
            <person name="Farmer C."/>
            <person name="Delahaunty K."/>
            <person name="Markovic C."/>
            <person name="Hall O."/>
            <person name="Minx P."/>
            <person name="Tomlinson C."/>
            <person name="Mitreva M."/>
            <person name="Nelson J."/>
            <person name="Hou S."/>
            <person name="Wollam A."/>
            <person name="Pepin K.H."/>
            <person name="Johnson M."/>
            <person name="Bhonagiri V."/>
            <person name="Nash W.E."/>
            <person name="Warren W."/>
            <person name="Chinwalla A."/>
            <person name="Mardis E.R."/>
            <person name="Wilson R.K."/>
        </authorList>
    </citation>
    <scope>NUCLEOTIDE SEQUENCE [LARGE SCALE GENOMIC DNA]</scope>
    <source>
        <strain evidence="2">ATCC 51147</strain>
    </source>
</reference>
<dbReference type="AlphaFoldDB" id="C4GGI1"/>
<dbReference type="HOGENOM" id="CLU_2330007_0_0_4"/>
<dbReference type="STRING" id="629741.GCWU000324_01249"/>
<dbReference type="RefSeq" id="WP_003795391.1">
    <property type="nucleotide sequence ID" value="NZ_GG665871.1"/>
</dbReference>
<accession>C4GGI1</accession>
<organism evidence="2 3">
    <name type="scientific">Kingella oralis ATCC 51147</name>
    <dbReference type="NCBI Taxonomy" id="629741"/>
    <lineage>
        <taxon>Bacteria</taxon>
        <taxon>Pseudomonadati</taxon>
        <taxon>Pseudomonadota</taxon>
        <taxon>Betaproteobacteria</taxon>
        <taxon>Neisseriales</taxon>
        <taxon>Neisseriaceae</taxon>
        <taxon>Kingella</taxon>
    </lineage>
</organism>
<dbReference type="GeneID" id="84906517"/>
<protein>
    <submittedName>
        <fullName evidence="2">Uncharacterized protein</fullName>
    </submittedName>
</protein>